<dbReference type="EMBL" id="JASSZA010000008">
    <property type="protein sequence ID" value="KAK2104456.1"/>
    <property type="molecule type" value="Genomic_DNA"/>
</dbReference>
<reference evidence="2 3" key="1">
    <citation type="submission" date="2023-05" db="EMBL/GenBank/DDBJ databases">
        <title>B98-5 Cell Line De Novo Hybrid Assembly: An Optical Mapping Approach.</title>
        <authorList>
            <person name="Kananen K."/>
            <person name="Auerbach J.A."/>
            <person name="Kautto E."/>
            <person name="Blachly J.S."/>
        </authorList>
    </citation>
    <scope>NUCLEOTIDE SEQUENCE [LARGE SCALE GENOMIC DNA]</scope>
    <source>
        <strain evidence="2">B95-8</strain>
        <tissue evidence="2">Cell line</tissue>
    </source>
</reference>
<organism evidence="2 3">
    <name type="scientific">Saguinus oedipus</name>
    <name type="common">Cotton-top tamarin</name>
    <name type="synonym">Oedipomidas oedipus</name>
    <dbReference type="NCBI Taxonomy" id="9490"/>
    <lineage>
        <taxon>Eukaryota</taxon>
        <taxon>Metazoa</taxon>
        <taxon>Chordata</taxon>
        <taxon>Craniata</taxon>
        <taxon>Vertebrata</taxon>
        <taxon>Euteleostomi</taxon>
        <taxon>Mammalia</taxon>
        <taxon>Eutheria</taxon>
        <taxon>Euarchontoglires</taxon>
        <taxon>Primates</taxon>
        <taxon>Haplorrhini</taxon>
        <taxon>Platyrrhini</taxon>
        <taxon>Cebidae</taxon>
        <taxon>Callitrichinae</taxon>
        <taxon>Saguinus</taxon>
    </lineage>
</organism>
<accession>A0ABQ9V514</accession>
<feature type="region of interest" description="Disordered" evidence="1">
    <location>
        <begin position="1"/>
        <end position="174"/>
    </location>
</feature>
<feature type="compositionally biased region" description="Low complexity" evidence="1">
    <location>
        <begin position="75"/>
        <end position="106"/>
    </location>
</feature>
<dbReference type="Proteomes" id="UP001266305">
    <property type="component" value="Unassembled WGS sequence"/>
</dbReference>
<proteinExistence type="predicted"/>
<sequence>MRVSAARPSLHRLLWAPPTSRPAPPRSRVRSAWWADSGAWKGARSTEARGRRRRREAGRRGTLLTALPSRRRAASGRAEGCAAAAAAGPDQDAGLPGPRGAGRAAAAGGGGELSAVLKRRRLWDAGPGAGEPSREFHRDRDRDREAGAPSLTGPCRAPEPRGGGGTVHGGTAQS</sequence>
<evidence type="ECO:0000313" key="3">
    <source>
        <dbReference type="Proteomes" id="UP001266305"/>
    </source>
</evidence>
<name>A0ABQ9V514_SAGOE</name>
<evidence type="ECO:0000313" key="2">
    <source>
        <dbReference type="EMBL" id="KAK2104456.1"/>
    </source>
</evidence>
<gene>
    <name evidence="2" type="ORF">P7K49_018312</name>
</gene>
<feature type="compositionally biased region" description="Basic and acidic residues" evidence="1">
    <location>
        <begin position="132"/>
        <end position="146"/>
    </location>
</feature>
<keyword evidence="3" id="KW-1185">Reference proteome</keyword>
<evidence type="ECO:0000256" key="1">
    <source>
        <dbReference type="SAM" id="MobiDB-lite"/>
    </source>
</evidence>
<comment type="caution">
    <text evidence="2">The sequence shown here is derived from an EMBL/GenBank/DDBJ whole genome shotgun (WGS) entry which is preliminary data.</text>
</comment>
<protein>
    <submittedName>
        <fullName evidence="2">Uncharacterized protein</fullName>
    </submittedName>
</protein>